<feature type="compositionally biased region" description="Polar residues" evidence="6">
    <location>
        <begin position="1033"/>
        <end position="1042"/>
    </location>
</feature>
<reference evidence="9" key="1">
    <citation type="submission" date="2018-04" db="EMBL/GenBank/DDBJ databases">
        <title>Whole genome sequencing of Hypsizygus marmoreus.</title>
        <authorList>
            <person name="Choi I.-G."/>
            <person name="Min B."/>
            <person name="Kim J.-G."/>
            <person name="Kim S."/>
            <person name="Oh Y.-L."/>
            <person name="Kong W.-S."/>
            <person name="Park H."/>
            <person name="Jeong J."/>
            <person name="Song E.-S."/>
        </authorList>
    </citation>
    <scope>NUCLEOTIDE SEQUENCE [LARGE SCALE GENOMIC DNA]</scope>
    <source>
        <strain evidence="9">51987-8</strain>
    </source>
</reference>
<dbReference type="InterPro" id="IPR019024">
    <property type="entry name" value="RNase_H2_suB_wHTH"/>
</dbReference>
<evidence type="ECO:0000256" key="4">
    <source>
        <dbReference type="ARBA" id="ARBA00024778"/>
    </source>
</evidence>
<comment type="caution">
    <text evidence="9">The sequence shown here is derived from an EMBL/GenBank/DDBJ whole genome shotgun (WGS) entry which is preliminary data.</text>
</comment>
<feature type="domain" description="Ribonuclease H2 subunit B wHTH" evidence="7">
    <location>
        <begin position="94"/>
        <end position="244"/>
    </location>
</feature>
<proteinExistence type="predicted"/>
<organism evidence="9 10">
    <name type="scientific">Hypsizygus marmoreus</name>
    <name type="common">White beech mushroom</name>
    <name type="synonym">Agaricus marmoreus</name>
    <dbReference type="NCBI Taxonomy" id="39966"/>
    <lineage>
        <taxon>Eukaryota</taxon>
        <taxon>Fungi</taxon>
        <taxon>Dikarya</taxon>
        <taxon>Basidiomycota</taxon>
        <taxon>Agaricomycotina</taxon>
        <taxon>Agaricomycetes</taxon>
        <taxon>Agaricomycetidae</taxon>
        <taxon>Agaricales</taxon>
        <taxon>Tricholomatineae</taxon>
        <taxon>Lyophyllaceae</taxon>
        <taxon>Hypsizygus</taxon>
    </lineage>
</organism>
<evidence type="ECO:0000256" key="2">
    <source>
        <dbReference type="ARBA" id="ARBA00019062"/>
    </source>
</evidence>
<dbReference type="STRING" id="39966.A0A369JSP2"/>
<evidence type="ECO:0000313" key="9">
    <source>
        <dbReference type="EMBL" id="RDB25321.1"/>
    </source>
</evidence>
<comment type="function">
    <text evidence="4">Non catalytic subunit of RNase H2, an endonuclease that specifically degrades the RNA of RNA:DNA hybrids. Participates in DNA replication, possibly by mediating the removal of lagging-strand Okazaki fragment RNA primers during DNA replication. Mediates the excision of single ribonucleotides from DNA:RNA duplexes.</text>
</comment>
<evidence type="ECO:0000256" key="3">
    <source>
        <dbReference type="ARBA" id="ARBA00023242"/>
    </source>
</evidence>
<gene>
    <name evidence="9" type="ORF">Hypma_007709</name>
</gene>
<feature type="domain" description="Rnh202 triple barrel" evidence="8">
    <location>
        <begin position="26"/>
        <end position="91"/>
    </location>
</feature>
<dbReference type="AlphaFoldDB" id="A0A369JSP2"/>
<evidence type="ECO:0000313" key="10">
    <source>
        <dbReference type="Proteomes" id="UP000076154"/>
    </source>
</evidence>
<dbReference type="Gene3D" id="1.10.20.120">
    <property type="match status" value="1"/>
</dbReference>
<evidence type="ECO:0000259" key="7">
    <source>
        <dbReference type="Pfam" id="PF09468"/>
    </source>
</evidence>
<feature type="compositionally biased region" description="Basic and acidic residues" evidence="6">
    <location>
        <begin position="1006"/>
        <end position="1022"/>
    </location>
</feature>
<dbReference type="OrthoDB" id="29098at2759"/>
<dbReference type="InterPro" id="IPR040456">
    <property type="entry name" value="RNase_H2_suB"/>
</dbReference>
<dbReference type="GO" id="GO:0032299">
    <property type="term" value="C:ribonuclease H2 complex"/>
    <property type="evidence" value="ECO:0007669"/>
    <property type="project" value="InterPro"/>
</dbReference>
<dbReference type="Pfam" id="PF09468">
    <property type="entry name" value="RNase_H2-Ydr279"/>
    <property type="match status" value="1"/>
</dbReference>
<keyword evidence="10" id="KW-1185">Reference proteome</keyword>
<dbReference type="InterPro" id="IPR041195">
    <property type="entry name" value="Rnh202_N"/>
</dbReference>
<keyword evidence="3" id="KW-0539">Nucleus</keyword>
<feature type="compositionally biased region" description="Polar residues" evidence="6">
    <location>
        <begin position="733"/>
        <end position="742"/>
    </location>
</feature>
<accession>A0A369JSP2</accession>
<name>A0A369JSP2_HYPMA</name>
<dbReference type="PANTHER" id="PTHR13383">
    <property type="entry name" value="RIBONUCLEASE H2 SUBUNIT B"/>
    <property type="match status" value="1"/>
</dbReference>
<evidence type="ECO:0000259" key="8">
    <source>
        <dbReference type="Pfam" id="PF17745"/>
    </source>
</evidence>
<dbReference type="PANTHER" id="PTHR13383:SF11">
    <property type="entry name" value="RIBONUCLEASE H2 SUBUNIT B"/>
    <property type="match status" value="1"/>
</dbReference>
<feature type="region of interest" description="Disordered" evidence="6">
    <location>
        <begin position="723"/>
        <end position="742"/>
    </location>
</feature>
<dbReference type="EMBL" id="LUEZ02000041">
    <property type="protein sequence ID" value="RDB25321.1"/>
    <property type="molecule type" value="Genomic_DNA"/>
</dbReference>
<dbReference type="CDD" id="cd09270">
    <property type="entry name" value="RNase_H2-B"/>
    <property type="match status" value="1"/>
</dbReference>
<feature type="compositionally biased region" description="Basic residues" evidence="6">
    <location>
        <begin position="1062"/>
        <end position="1074"/>
    </location>
</feature>
<dbReference type="GO" id="GO:0006401">
    <property type="term" value="P:RNA catabolic process"/>
    <property type="evidence" value="ECO:0007669"/>
    <property type="project" value="TreeGrafter"/>
</dbReference>
<feature type="region of interest" description="Disordered" evidence="6">
    <location>
        <begin position="1000"/>
        <end position="1096"/>
    </location>
</feature>
<evidence type="ECO:0000256" key="1">
    <source>
        <dbReference type="ARBA" id="ARBA00004123"/>
    </source>
</evidence>
<dbReference type="InParanoid" id="A0A369JSP2"/>
<dbReference type="GO" id="GO:0005654">
    <property type="term" value="C:nucleoplasm"/>
    <property type="evidence" value="ECO:0007669"/>
    <property type="project" value="TreeGrafter"/>
</dbReference>
<protein>
    <recommendedName>
        <fullName evidence="2">Ribonuclease H2 subunit B</fullName>
    </recommendedName>
    <alternativeName>
        <fullName evidence="5">Ribonuclease HI subunit B</fullName>
    </alternativeName>
</protein>
<comment type="subcellular location">
    <subcellularLocation>
        <location evidence="1">Nucleus</location>
    </subcellularLocation>
</comment>
<dbReference type="Pfam" id="PF17745">
    <property type="entry name" value="Ydr279_N"/>
    <property type="match status" value="1"/>
</dbReference>
<sequence>MTTHIVPDVMCALSIALEHKQPVAGLPFLRLCHPRTGIPSLFLLSESFFGASSTRSAILEVQAIAPPDTRSWFIGEEVIGDGKFLLMTPIDPVFLLIPILGAAHPNDGSPGTYRPADDILEEAAHRLQTDQIDGASSIFPEDITRFGSLACVKDAMGRICDIKEVTSEIVVYRLSRLRILEYLRMKVTRLVAPEVLEVSRATIRGLAKEGLLDDGKDYLLQLGRLRAACNLLGQYLSPDLRALLFASYDFTELDAHSELIAQEAAAVPVAVTKGKAKEKAPIGEKKRGATKGSQGVEKLKKPQFRLRELDLRATFPQPFRSVHLIFAPLPAFLAVMSLVGPQEKSYHDKFTQTDQDFLPQSHAQFSETVPQGPRTLPMATTDHLDSFKGTSSMFGPAYTYPESSDQWSTSPKVSPSLPHSTLHLPQHPQRYYSRPTQSAALRVVSLPGVSSDRSSKLRVVSLPPGLAIQQLSPEESPADESSSLEYLATSADTSCHSSRDESVHQNIRTFLPSDMPATPSPSSSPESVLFTGKGSYVGRSTPHQRNCYESRPYDTTTDSGWITWATSPPRPIPALHGPLSLPYARCPSGAEGTIIEDADPPPMIWGLPLQESNRGRHHSENPAPVSNARPLRRGLETFSSVTLETSASKHGLPLVDTDDYAGRCMVAEVRSPHMKDIGIQLANLRMNRSKPQDPLPHHPPNAHQTLNKCFSIPGNHSNVDVLTPPASHRGPNPKTSKLNSSAPTFVPVTRLSQNNFPRNFVEPHAGSRSMHHGQSATTTIQGFLREPQQSYLPTPPNSSEPQWSPTFLKFPASSNQYQQVLYPPLPELSGPRQYPSSMIDLSEDLHRFATQREMVPSTLDTAYRADNLRPLDASSEQSFPFSSVMDVSQTNKYYEPFLSFERRTNESPAISLTRPVLKLSSTPNLLSHPPQSIPLARLIQRRLSRSSIAVDSIQHTTSDNALHGLRADPAIYRKGPFLRPRSIPHPLTWKDSHDLLGGPLGQNSCVDDKSSRSVPLKKDSKLPMKSAPKAQRTEQNILCQRNASDEAKENTNSGQSTVDKGRSRRRGDRRKHHGNPITDCGPALKDESTHGMHRCS</sequence>
<dbReference type="Proteomes" id="UP000076154">
    <property type="component" value="Unassembled WGS sequence"/>
</dbReference>
<dbReference type="Gene3D" id="2.20.25.530">
    <property type="match status" value="1"/>
</dbReference>
<evidence type="ECO:0000256" key="6">
    <source>
        <dbReference type="SAM" id="MobiDB-lite"/>
    </source>
</evidence>
<evidence type="ECO:0000256" key="5">
    <source>
        <dbReference type="ARBA" id="ARBA00033464"/>
    </source>
</evidence>